<reference evidence="3" key="1">
    <citation type="journal article" date="2019" name="Int. J. Syst. Evol. Microbiol.">
        <title>The Global Catalogue of Microorganisms (GCM) 10K type strain sequencing project: providing services to taxonomists for standard genome sequencing and annotation.</title>
        <authorList>
            <consortium name="The Broad Institute Genomics Platform"/>
            <consortium name="The Broad Institute Genome Sequencing Center for Infectious Disease"/>
            <person name="Wu L."/>
            <person name="Ma J."/>
        </authorList>
    </citation>
    <scope>NUCLEOTIDE SEQUENCE [LARGE SCALE GENOMIC DNA]</scope>
    <source>
        <strain evidence="3">CGMCC 4.7283</strain>
    </source>
</reference>
<evidence type="ECO:0000313" key="3">
    <source>
        <dbReference type="Proteomes" id="UP001595973"/>
    </source>
</evidence>
<dbReference type="InterPro" id="IPR029058">
    <property type="entry name" value="AB_hydrolase_fold"/>
</dbReference>
<dbReference type="Gene3D" id="3.40.50.1820">
    <property type="entry name" value="alpha/beta hydrolase"/>
    <property type="match status" value="1"/>
</dbReference>
<evidence type="ECO:0000313" key="2">
    <source>
        <dbReference type="EMBL" id="MFC4671306.1"/>
    </source>
</evidence>
<protein>
    <submittedName>
        <fullName evidence="2">Alpha/beta fold hydrolase</fullName>
    </submittedName>
</protein>
<name>A0ABV9KN00_9RHOB</name>
<sequence>MNRPERIAQPLNCRSFGTGPRQVLALHCTMAHSGAWRGLAEVMDGEVTIHATDMLNHGKSPDWDGKGDFQQCVLEGAAAHLSGRMDVIGHSFGATVALRMAVELPELVRSVTLIEPVYFAFVKDSHPEKLAQEQAGSAAFYTALAEGDPLRAARLFNAGWGNEGGPSFDQLPEASQLSMARGVQIVPACAPAIIGDCHEILRPGVLDRVAMPALLIRGSATTPIIGLTNDAIGARLPDARNVVVEGAGHMVPLTHPTAVAGLLRELFARAPAE</sequence>
<dbReference type="InterPro" id="IPR050266">
    <property type="entry name" value="AB_hydrolase_sf"/>
</dbReference>
<dbReference type="Pfam" id="PF12697">
    <property type="entry name" value="Abhydrolase_6"/>
    <property type="match status" value="1"/>
</dbReference>
<gene>
    <name evidence="2" type="ORF">ACFO5X_22330</name>
</gene>
<dbReference type="RefSeq" id="WP_380721706.1">
    <property type="nucleotide sequence ID" value="NZ_JBHSGI010000033.1"/>
</dbReference>
<dbReference type="GO" id="GO:0016787">
    <property type="term" value="F:hydrolase activity"/>
    <property type="evidence" value="ECO:0007669"/>
    <property type="project" value="UniProtKB-KW"/>
</dbReference>
<feature type="domain" description="AB hydrolase-1" evidence="1">
    <location>
        <begin position="23"/>
        <end position="260"/>
    </location>
</feature>
<evidence type="ECO:0000259" key="1">
    <source>
        <dbReference type="Pfam" id="PF12697"/>
    </source>
</evidence>
<organism evidence="2 3">
    <name type="scientific">Seohaeicola nanhaiensis</name>
    <dbReference type="NCBI Taxonomy" id="1387282"/>
    <lineage>
        <taxon>Bacteria</taxon>
        <taxon>Pseudomonadati</taxon>
        <taxon>Pseudomonadota</taxon>
        <taxon>Alphaproteobacteria</taxon>
        <taxon>Rhodobacterales</taxon>
        <taxon>Roseobacteraceae</taxon>
        <taxon>Seohaeicola</taxon>
    </lineage>
</organism>
<proteinExistence type="predicted"/>
<dbReference type="InterPro" id="IPR000073">
    <property type="entry name" value="AB_hydrolase_1"/>
</dbReference>
<accession>A0ABV9KN00</accession>
<keyword evidence="2" id="KW-0378">Hydrolase</keyword>
<keyword evidence="3" id="KW-1185">Reference proteome</keyword>
<dbReference type="Proteomes" id="UP001595973">
    <property type="component" value="Unassembled WGS sequence"/>
</dbReference>
<dbReference type="EMBL" id="JBHSGI010000033">
    <property type="protein sequence ID" value="MFC4671306.1"/>
    <property type="molecule type" value="Genomic_DNA"/>
</dbReference>
<dbReference type="PANTHER" id="PTHR43798">
    <property type="entry name" value="MONOACYLGLYCEROL LIPASE"/>
    <property type="match status" value="1"/>
</dbReference>
<comment type="caution">
    <text evidence="2">The sequence shown here is derived from an EMBL/GenBank/DDBJ whole genome shotgun (WGS) entry which is preliminary data.</text>
</comment>
<dbReference type="PANTHER" id="PTHR43798:SF33">
    <property type="entry name" value="HYDROLASE, PUTATIVE (AFU_ORTHOLOGUE AFUA_2G14860)-RELATED"/>
    <property type="match status" value="1"/>
</dbReference>
<dbReference type="SUPFAM" id="SSF53474">
    <property type="entry name" value="alpha/beta-Hydrolases"/>
    <property type="match status" value="1"/>
</dbReference>